<keyword evidence="3 6" id="KW-0812">Transmembrane</keyword>
<dbReference type="PANTHER" id="PTHR30093:SF44">
    <property type="entry name" value="TYPE II SECRETION SYSTEM CORE PROTEIN G"/>
    <property type="match status" value="1"/>
</dbReference>
<keyword evidence="2" id="KW-0488">Methylation</keyword>
<gene>
    <name evidence="7" type="ORF">A2976_03975</name>
</gene>
<evidence type="ECO:0000313" key="7">
    <source>
        <dbReference type="EMBL" id="OGC58029.1"/>
    </source>
</evidence>
<dbReference type="PRINTS" id="PR00885">
    <property type="entry name" value="BCTERIALGSPH"/>
</dbReference>
<name>A0A1F4VLH6_UNCKA</name>
<dbReference type="InterPro" id="IPR002416">
    <property type="entry name" value="T2SS_protein-GspH"/>
</dbReference>
<proteinExistence type="predicted"/>
<comment type="caution">
    <text evidence="7">The sequence shown here is derived from an EMBL/GenBank/DDBJ whole genome shotgun (WGS) entry which is preliminary data.</text>
</comment>
<feature type="non-terminal residue" evidence="7">
    <location>
        <position position="115"/>
    </location>
</feature>
<evidence type="ECO:0000256" key="2">
    <source>
        <dbReference type="ARBA" id="ARBA00022481"/>
    </source>
</evidence>
<dbReference type="InterPro" id="IPR012902">
    <property type="entry name" value="N_methyl_site"/>
</dbReference>
<evidence type="ECO:0008006" key="9">
    <source>
        <dbReference type="Google" id="ProtNLM"/>
    </source>
</evidence>
<evidence type="ECO:0000256" key="6">
    <source>
        <dbReference type="SAM" id="Phobius"/>
    </source>
</evidence>
<dbReference type="SUPFAM" id="SSF54523">
    <property type="entry name" value="Pili subunits"/>
    <property type="match status" value="1"/>
</dbReference>
<evidence type="ECO:0000256" key="3">
    <source>
        <dbReference type="ARBA" id="ARBA00022692"/>
    </source>
</evidence>
<reference evidence="7 8" key="1">
    <citation type="journal article" date="2016" name="Nat. Commun.">
        <title>Thousands of microbial genomes shed light on interconnected biogeochemical processes in an aquifer system.</title>
        <authorList>
            <person name="Anantharaman K."/>
            <person name="Brown C.T."/>
            <person name="Hug L.A."/>
            <person name="Sharon I."/>
            <person name="Castelle C.J."/>
            <person name="Probst A.J."/>
            <person name="Thomas B.C."/>
            <person name="Singh A."/>
            <person name="Wilkins M.J."/>
            <person name="Karaoz U."/>
            <person name="Brodie E.L."/>
            <person name="Williams K.H."/>
            <person name="Hubbard S.S."/>
            <person name="Banfield J.F."/>
        </authorList>
    </citation>
    <scope>NUCLEOTIDE SEQUENCE [LARGE SCALE GENOMIC DNA]</scope>
</reference>
<feature type="transmembrane region" description="Helical" evidence="6">
    <location>
        <begin position="20"/>
        <end position="42"/>
    </location>
</feature>
<dbReference type="GO" id="GO:0016020">
    <property type="term" value="C:membrane"/>
    <property type="evidence" value="ECO:0007669"/>
    <property type="project" value="UniProtKB-SubCell"/>
</dbReference>
<organism evidence="7 8">
    <name type="scientific">candidate division WWE3 bacterium RIFCSPLOWO2_01_FULL_41_9</name>
    <dbReference type="NCBI Taxonomy" id="1802626"/>
    <lineage>
        <taxon>Bacteria</taxon>
        <taxon>Katanobacteria</taxon>
    </lineage>
</organism>
<dbReference type="InterPro" id="IPR045584">
    <property type="entry name" value="Pilin-like"/>
</dbReference>
<dbReference type="Gene3D" id="3.30.700.10">
    <property type="entry name" value="Glycoprotein, Type 4 Pilin"/>
    <property type="match status" value="1"/>
</dbReference>
<dbReference type="Proteomes" id="UP000178346">
    <property type="component" value="Unassembled WGS sequence"/>
</dbReference>
<dbReference type="EMBL" id="MEVJ01000009">
    <property type="protein sequence ID" value="OGC58029.1"/>
    <property type="molecule type" value="Genomic_DNA"/>
</dbReference>
<keyword evidence="5 6" id="KW-0472">Membrane</keyword>
<dbReference type="GO" id="GO:0015627">
    <property type="term" value="C:type II protein secretion system complex"/>
    <property type="evidence" value="ECO:0007669"/>
    <property type="project" value="InterPro"/>
</dbReference>
<protein>
    <recommendedName>
        <fullName evidence="9">Type II secretion system protein GspG C-terminal domain-containing protein</fullName>
    </recommendedName>
</protein>
<dbReference type="AlphaFoldDB" id="A0A1F4VLH6"/>
<keyword evidence="4 6" id="KW-1133">Transmembrane helix</keyword>
<dbReference type="PANTHER" id="PTHR30093">
    <property type="entry name" value="GENERAL SECRETION PATHWAY PROTEIN G"/>
    <property type="match status" value="1"/>
</dbReference>
<evidence type="ECO:0000256" key="4">
    <source>
        <dbReference type="ARBA" id="ARBA00022989"/>
    </source>
</evidence>
<evidence type="ECO:0000313" key="8">
    <source>
        <dbReference type="Proteomes" id="UP000178346"/>
    </source>
</evidence>
<comment type="subcellular location">
    <subcellularLocation>
        <location evidence="1">Membrane</location>
        <topology evidence="1">Single-pass membrane protein</topology>
    </subcellularLocation>
</comment>
<dbReference type="NCBIfam" id="TIGR02532">
    <property type="entry name" value="IV_pilin_GFxxxE"/>
    <property type="match status" value="1"/>
</dbReference>
<dbReference type="Pfam" id="PF07963">
    <property type="entry name" value="N_methyl"/>
    <property type="match status" value="1"/>
</dbReference>
<dbReference type="PROSITE" id="PS00409">
    <property type="entry name" value="PROKAR_NTER_METHYL"/>
    <property type="match status" value="1"/>
</dbReference>
<evidence type="ECO:0000256" key="1">
    <source>
        <dbReference type="ARBA" id="ARBA00004167"/>
    </source>
</evidence>
<sequence length="115" mass="12729">MTYNLNMPKQKTLSKSQGFTLIELLIVVLIIGVLSGVVLAVLNSSGIQQKARDSQRKSDLKVIQAALELYYADNRTYLQTPSQWRIAGTLPTVYPAFAPYISKVPKDPKPAGTYN</sequence>
<evidence type="ECO:0000256" key="5">
    <source>
        <dbReference type="ARBA" id="ARBA00023136"/>
    </source>
</evidence>
<accession>A0A1F4VLH6</accession>
<dbReference type="GO" id="GO:0015628">
    <property type="term" value="P:protein secretion by the type II secretion system"/>
    <property type="evidence" value="ECO:0007669"/>
    <property type="project" value="InterPro"/>
</dbReference>